<evidence type="ECO:0008006" key="4">
    <source>
        <dbReference type="Google" id="ProtNLM"/>
    </source>
</evidence>
<name>A0A9W8BAH8_9FUNG</name>
<dbReference type="Proteomes" id="UP001151582">
    <property type="component" value="Unassembled WGS sequence"/>
</dbReference>
<organism evidence="2 3">
    <name type="scientific">Dimargaris verticillata</name>
    <dbReference type="NCBI Taxonomy" id="2761393"/>
    <lineage>
        <taxon>Eukaryota</taxon>
        <taxon>Fungi</taxon>
        <taxon>Fungi incertae sedis</taxon>
        <taxon>Zoopagomycota</taxon>
        <taxon>Kickxellomycotina</taxon>
        <taxon>Dimargaritomycetes</taxon>
        <taxon>Dimargaritales</taxon>
        <taxon>Dimargaritaceae</taxon>
        <taxon>Dimargaris</taxon>
    </lineage>
</organism>
<keyword evidence="3" id="KW-1185">Reference proteome</keyword>
<dbReference type="PANTHER" id="PTHR14549:SF2">
    <property type="entry name" value="TRANSMEMBRANE PROTEIN 223"/>
    <property type="match status" value="1"/>
</dbReference>
<dbReference type="InterPro" id="IPR045325">
    <property type="entry name" value="TMEM70/TMEM186/TMEM223"/>
</dbReference>
<feature type="transmembrane region" description="Helical" evidence="1">
    <location>
        <begin position="106"/>
        <end position="128"/>
    </location>
</feature>
<dbReference type="InterPro" id="IPR026100">
    <property type="entry name" value="Tmem223"/>
</dbReference>
<dbReference type="OrthoDB" id="5950063at2759"/>
<dbReference type="PANTHER" id="PTHR14549">
    <property type="entry name" value="TRANSMEMBRANE PROTEIN 223"/>
    <property type="match status" value="1"/>
</dbReference>
<proteinExistence type="predicted"/>
<gene>
    <name evidence="2" type="ORF">H4R34_001572</name>
</gene>
<keyword evidence="1" id="KW-1133">Transmembrane helix</keyword>
<accession>A0A9W8BAH8</accession>
<reference evidence="2" key="1">
    <citation type="submission" date="2022-07" db="EMBL/GenBank/DDBJ databases">
        <title>Phylogenomic reconstructions and comparative analyses of Kickxellomycotina fungi.</title>
        <authorList>
            <person name="Reynolds N.K."/>
            <person name="Stajich J.E."/>
            <person name="Barry K."/>
            <person name="Grigoriev I.V."/>
            <person name="Crous P."/>
            <person name="Smith M.E."/>
        </authorList>
    </citation>
    <scope>NUCLEOTIDE SEQUENCE</scope>
    <source>
        <strain evidence="2">RSA 567</strain>
    </source>
</reference>
<evidence type="ECO:0000313" key="2">
    <source>
        <dbReference type="EMBL" id="KAJ1982843.1"/>
    </source>
</evidence>
<dbReference type="EMBL" id="JANBQB010000078">
    <property type="protein sequence ID" value="KAJ1982843.1"/>
    <property type="molecule type" value="Genomic_DNA"/>
</dbReference>
<protein>
    <recommendedName>
        <fullName evidence="4">Transmembrane protein 223</fullName>
    </recommendedName>
</protein>
<evidence type="ECO:0000256" key="1">
    <source>
        <dbReference type="SAM" id="Phobius"/>
    </source>
</evidence>
<feature type="transmembrane region" description="Helical" evidence="1">
    <location>
        <begin position="148"/>
        <end position="170"/>
    </location>
</feature>
<dbReference type="GO" id="GO:0005739">
    <property type="term" value="C:mitochondrion"/>
    <property type="evidence" value="ECO:0007669"/>
    <property type="project" value="TreeGrafter"/>
</dbReference>
<dbReference type="Pfam" id="PF06979">
    <property type="entry name" value="TMEM70"/>
    <property type="match status" value="1"/>
</dbReference>
<evidence type="ECO:0000313" key="3">
    <source>
        <dbReference type="Proteomes" id="UP001151582"/>
    </source>
</evidence>
<sequence length="263" mass="29162">MITAVTHACLVLAPIRTSTTPALRRFATRCHLNGAWPLPYRLGLRGLATAARPPPETLPQTIKSIADAAAHRLSAEELQRVKAFLSYARTKDIVIYRQDTKTFQRVATLALLVQLAFWLNLSHLAYLNMFDENPETNAFELASGLKRALVAGGLAAVGAVTAGLLLVYTASRVNTITLLKGGQTLRFQTARLYKAGVFEFPLTSVYATTHLAIKPHQGSTPSASKTNHYFLRSTQRRLGFQLDRRAEFLEPVTWDCLFNKRLP</sequence>
<dbReference type="AlphaFoldDB" id="A0A9W8BAH8"/>
<keyword evidence="1" id="KW-0472">Membrane</keyword>
<comment type="caution">
    <text evidence="2">The sequence shown here is derived from an EMBL/GenBank/DDBJ whole genome shotgun (WGS) entry which is preliminary data.</text>
</comment>
<keyword evidence="1" id="KW-0812">Transmembrane</keyword>